<dbReference type="Pfam" id="PF03473">
    <property type="entry name" value="MOSC"/>
    <property type="match status" value="1"/>
</dbReference>
<dbReference type="RefSeq" id="WP_265049203.1">
    <property type="nucleotide sequence ID" value="NZ_CP100390.1"/>
</dbReference>
<protein>
    <submittedName>
        <fullName evidence="2">MOSC domain-containing protein</fullName>
    </submittedName>
</protein>
<dbReference type="InterPro" id="IPR005303">
    <property type="entry name" value="MOCOS_middle"/>
</dbReference>
<evidence type="ECO:0000313" key="2">
    <source>
        <dbReference type="EMBL" id="UZE97726.1"/>
    </source>
</evidence>
<sequence>MQLASINKYPVKSLKGVPLASTIVDDFGIQNDRRWMLIDDKGVFITQRKYPLLGTISVEDQGVALRFCASGGAELKVSAARFSEHVDTVVWGDAVGALKAEPSVSDWFSSLLGVRVNLVYMPNSSFRQVDRQYADYKQRVSFADGYPFLLTTEASLLELNERLDSPVMMSRFRPNLVVSGCDAYEEDRWKRIRVGEIEFEIVKPCSRCIMTTIDESTLKYGKEPLKTLAGYRRNEYGVCFGQNLVHKNLGTLDVGAKVEILEWL</sequence>
<dbReference type="PANTHER" id="PTHR14237:SF19">
    <property type="entry name" value="MITOCHONDRIAL AMIDOXIME REDUCING COMPONENT 1"/>
    <property type="match status" value="1"/>
</dbReference>
<dbReference type="SUPFAM" id="SSF141673">
    <property type="entry name" value="MOSC N-terminal domain-like"/>
    <property type="match status" value="1"/>
</dbReference>
<dbReference type="Pfam" id="PF03476">
    <property type="entry name" value="MOSC_N"/>
    <property type="match status" value="1"/>
</dbReference>
<dbReference type="InterPro" id="IPR011037">
    <property type="entry name" value="Pyrv_Knase-like_insert_dom_sf"/>
</dbReference>
<accession>A0ABY6N6L0</accession>
<dbReference type="EMBL" id="CP100390">
    <property type="protein sequence ID" value="UZE97726.1"/>
    <property type="molecule type" value="Genomic_DNA"/>
</dbReference>
<evidence type="ECO:0000259" key="1">
    <source>
        <dbReference type="PROSITE" id="PS51340"/>
    </source>
</evidence>
<gene>
    <name evidence="2" type="ORF">NKI27_08335</name>
</gene>
<dbReference type="InterPro" id="IPR005302">
    <property type="entry name" value="MoCF_Sase_C"/>
</dbReference>
<reference evidence="2" key="1">
    <citation type="submission" date="2022-06" db="EMBL/GenBank/DDBJ databases">
        <title>Alkalimarinus sp. nov., isolated from gut of a Alitta virens.</title>
        <authorList>
            <person name="Yang A.I."/>
            <person name="Shin N.-R."/>
        </authorList>
    </citation>
    <scope>NUCLEOTIDE SEQUENCE</scope>
    <source>
        <strain evidence="2">A2M4</strain>
    </source>
</reference>
<evidence type="ECO:0000313" key="3">
    <source>
        <dbReference type="Proteomes" id="UP001163739"/>
    </source>
</evidence>
<keyword evidence="3" id="KW-1185">Reference proteome</keyword>
<dbReference type="SUPFAM" id="SSF50800">
    <property type="entry name" value="PK beta-barrel domain-like"/>
    <property type="match status" value="1"/>
</dbReference>
<dbReference type="PROSITE" id="PS51340">
    <property type="entry name" value="MOSC"/>
    <property type="match status" value="1"/>
</dbReference>
<dbReference type="PANTHER" id="PTHR14237">
    <property type="entry name" value="MOLYBDOPTERIN COFACTOR SULFURASE MOSC"/>
    <property type="match status" value="1"/>
</dbReference>
<organism evidence="2 3">
    <name type="scientific">Alkalimarinus alittae</name>
    <dbReference type="NCBI Taxonomy" id="2961619"/>
    <lineage>
        <taxon>Bacteria</taxon>
        <taxon>Pseudomonadati</taxon>
        <taxon>Pseudomonadota</taxon>
        <taxon>Gammaproteobacteria</taxon>
        <taxon>Alteromonadales</taxon>
        <taxon>Alteromonadaceae</taxon>
        <taxon>Alkalimarinus</taxon>
    </lineage>
</organism>
<name>A0ABY6N6L0_9ALTE</name>
<feature type="domain" description="MOSC" evidence="1">
    <location>
        <begin position="101"/>
        <end position="261"/>
    </location>
</feature>
<proteinExistence type="predicted"/>
<dbReference type="Proteomes" id="UP001163739">
    <property type="component" value="Chromosome"/>
</dbReference>